<evidence type="ECO:0000256" key="3">
    <source>
        <dbReference type="ARBA" id="ARBA00022679"/>
    </source>
</evidence>
<protein>
    <submittedName>
        <fullName evidence="5">Polyprenol monophosphomannose synthase</fullName>
    </submittedName>
</protein>
<keyword evidence="3" id="KW-0808">Transferase</keyword>
<dbReference type="InterPro" id="IPR001173">
    <property type="entry name" value="Glyco_trans_2-like"/>
</dbReference>
<dbReference type="Proteomes" id="UP001221302">
    <property type="component" value="Unassembled WGS sequence"/>
</dbReference>
<dbReference type="Pfam" id="PF00535">
    <property type="entry name" value="Glycos_transf_2"/>
    <property type="match status" value="1"/>
</dbReference>
<dbReference type="PANTHER" id="PTHR43398">
    <property type="entry name" value="DOLICHOL-PHOSPHATE MANNOSYLTRANSFERASE SUBUNIT 1"/>
    <property type="match status" value="1"/>
</dbReference>
<name>A0AAE3P0Q0_9BACT</name>
<accession>A0AAE3P0Q0</accession>
<dbReference type="EMBL" id="JARGDL010000002">
    <property type="protein sequence ID" value="MDF1610898.1"/>
    <property type="molecule type" value="Genomic_DNA"/>
</dbReference>
<evidence type="ECO:0000313" key="5">
    <source>
        <dbReference type="EMBL" id="MDF1610898.1"/>
    </source>
</evidence>
<comment type="caution">
    <text evidence="5">The sequence shown here is derived from an EMBL/GenBank/DDBJ whole genome shotgun (WGS) entry which is preliminary data.</text>
</comment>
<proteinExistence type="inferred from homology"/>
<evidence type="ECO:0000256" key="1">
    <source>
        <dbReference type="ARBA" id="ARBA00006739"/>
    </source>
</evidence>
<keyword evidence="2" id="KW-0328">Glycosyltransferase</keyword>
<gene>
    <name evidence="5" type="ORF">P0M35_01935</name>
</gene>
<dbReference type="GO" id="GO:0009247">
    <property type="term" value="P:glycolipid biosynthetic process"/>
    <property type="evidence" value="ECO:0007669"/>
    <property type="project" value="TreeGrafter"/>
</dbReference>
<reference evidence="5" key="1">
    <citation type="submission" date="2023-03" db="EMBL/GenBank/DDBJ databases">
        <title>Stygiobacter electus gen. nov., sp. nov., facultatively anaerobic thermotolerant bacterium of the class Ignavibacteria from a well of Yessentuki mineral water deposit.</title>
        <authorList>
            <person name="Podosokorskaya O.A."/>
            <person name="Elcheninov A.G."/>
            <person name="Petrova N.F."/>
            <person name="Zavarzina D.G."/>
            <person name="Kublanov I.V."/>
            <person name="Merkel A.Y."/>
        </authorList>
    </citation>
    <scope>NUCLEOTIDE SEQUENCE</scope>
    <source>
        <strain evidence="5">09-Me</strain>
    </source>
</reference>
<comment type="similarity">
    <text evidence="1">Belongs to the glycosyltransferase 2 family.</text>
</comment>
<dbReference type="PANTHER" id="PTHR43398:SF1">
    <property type="entry name" value="DOLICHOL-PHOSPHATE MANNOSYLTRANSFERASE SUBUNIT 1"/>
    <property type="match status" value="1"/>
</dbReference>
<sequence>MKALVIIPTYNEIHNIKELIRVILDLYPDINILVVDDNSPDGTANYIQELSEKDSRIFLIKRSGKLGLGTAYVEGFKFMLKNNYDVAIQMDADFSHDPKEIKNFLEKIKDYDWIIGSRYINGVRVINWPIRRLLLSYFANYYSRIITGMPIKDGTGGYKCFSRKVLESINLDNVHSNGYSFQIEMNFKAYKKGFKYLEYPITFVDRVQGSSKMSKKIVREAVFLVWKLRCKSIFGLLD</sequence>
<keyword evidence="6" id="KW-1185">Reference proteome</keyword>
<dbReference type="Gene3D" id="3.90.550.10">
    <property type="entry name" value="Spore Coat Polysaccharide Biosynthesis Protein SpsA, Chain A"/>
    <property type="match status" value="1"/>
</dbReference>
<dbReference type="CDD" id="cd06442">
    <property type="entry name" value="DPM1_like"/>
    <property type="match status" value="1"/>
</dbReference>
<dbReference type="InterPro" id="IPR039528">
    <property type="entry name" value="DPM1-like"/>
</dbReference>
<dbReference type="FunFam" id="3.90.550.10:FF:000122">
    <property type="entry name" value="Dolichol-phosphate mannosyltransferase subunit 1"/>
    <property type="match status" value="1"/>
</dbReference>
<evidence type="ECO:0000256" key="2">
    <source>
        <dbReference type="ARBA" id="ARBA00022676"/>
    </source>
</evidence>
<dbReference type="InterPro" id="IPR029044">
    <property type="entry name" value="Nucleotide-diphossugar_trans"/>
</dbReference>
<evidence type="ECO:0000313" key="6">
    <source>
        <dbReference type="Proteomes" id="UP001221302"/>
    </source>
</evidence>
<dbReference type="GO" id="GO:0004582">
    <property type="term" value="F:dolichyl-phosphate beta-D-mannosyltransferase activity"/>
    <property type="evidence" value="ECO:0007669"/>
    <property type="project" value="InterPro"/>
</dbReference>
<dbReference type="SUPFAM" id="SSF53448">
    <property type="entry name" value="Nucleotide-diphospho-sugar transferases"/>
    <property type="match status" value="1"/>
</dbReference>
<dbReference type="AlphaFoldDB" id="A0AAE3P0Q0"/>
<dbReference type="RefSeq" id="WP_321534664.1">
    <property type="nucleotide sequence ID" value="NZ_JARGDL010000002.1"/>
</dbReference>
<organism evidence="5 6">
    <name type="scientific">Stygiobacter electus</name>
    <dbReference type="NCBI Taxonomy" id="3032292"/>
    <lineage>
        <taxon>Bacteria</taxon>
        <taxon>Pseudomonadati</taxon>
        <taxon>Ignavibacteriota</taxon>
        <taxon>Ignavibacteria</taxon>
        <taxon>Ignavibacteriales</taxon>
        <taxon>Melioribacteraceae</taxon>
        <taxon>Stygiobacter</taxon>
    </lineage>
</organism>
<feature type="domain" description="Glycosyltransferase 2-like" evidence="4">
    <location>
        <begin position="5"/>
        <end position="168"/>
    </location>
</feature>
<evidence type="ECO:0000259" key="4">
    <source>
        <dbReference type="Pfam" id="PF00535"/>
    </source>
</evidence>
<dbReference type="GO" id="GO:0016020">
    <property type="term" value="C:membrane"/>
    <property type="evidence" value="ECO:0007669"/>
    <property type="project" value="GOC"/>
</dbReference>